<dbReference type="Gene3D" id="3.40.50.180">
    <property type="entry name" value="Methylesterase CheB, C-terminal domain"/>
    <property type="match status" value="1"/>
</dbReference>
<dbReference type="PROSITE" id="PS50122">
    <property type="entry name" value="CHEB"/>
    <property type="match status" value="1"/>
</dbReference>
<evidence type="ECO:0000313" key="10">
    <source>
        <dbReference type="EMBL" id="ANP39671.1"/>
    </source>
</evidence>
<evidence type="ECO:0000256" key="4">
    <source>
        <dbReference type="ARBA" id="ARBA00022679"/>
    </source>
</evidence>
<dbReference type="InterPro" id="IPR035965">
    <property type="entry name" value="PAS-like_dom_sf"/>
</dbReference>
<protein>
    <recommendedName>
        <fullName evidence="2">protein-glutamate O-methyltransferase</fullName>
        <ecNumber evidence="2">2.1.1.80</ecNumber>
    </recommendedName>
</protein>
<dbReference type="InterPro" id="IPR022641">
    <property type="entry name" value="CheR_N"/>
</dbReference>
<dbReference type="InterPro" id="IPR036804">
    <property type="entry name" value="CheR_N_sf"/>
</dbReference>
<dbReference type="GeneID" id="28248711"/>
<dbReference type="InterPro" id="IPR000780">
    <property type="entry name" value="CheR_MeTrfase"/>
</dbReference>
<dbReference type="OrthoDB" id="9816309at2"/>
<evidence type="ECO:0000313" key="11">
    <source>
        <dbReference type="Proteomes" id="UP000013243"/>
    </source>
</evidence>
<dbReference type="Proteomes" id="UP000013243">
    <property type="component" value="Chromosome"/>
</dbReference>
<keyword evidence="5" id="KW-0949">S-adenosyl-L-methionine</keyword>
<dbReference type="Gene3D" id="3.30.450.20">
    <property type="entry name" value="PAS domain"/>
    <property type="match status" value="1"/>
</dbReference>
<reference evidence="10 11" key="1">
    <citation type="journal article" date="2016" name="ISME J.">
        <title>Global occurrence and heterogeneity of the Roseobacter-clade species Ruegeria mobilis.</title>
        <authorList>
            <person name="Sonnenschein E."/>
            <person name="Gram L."/>
        </authorList>
    </citation>
    <scope>NUCLEOTIDE SEQUENCE [LARGE SCALE GENOMIC DNA]</scope>
    <source>
        <strain evidence="10 11">F1926</strain>
    </source>
</reference>
<dbReference type="EMBL" id="CP015230">
    <property type="protein sequence ID" value="ANP39671.1"/>
    <property type="molecule type" value="Genomic_DNA"/>
</dbReference>
<dbReference type="GO" id="GO:0008983">
    <property type="term" value="F:protein-glutamate O-methyltransferase activity"/>
    <property type="evidence" value="ECO:0007669"/>
    <property type="project" value="UniProtKB-EC"/>
</dbReference>
<organism evidence="10 11">
    <name type="scientific">Tritonibacter mobilis F1926</name>
    <dbReference type="NCBI Taxonomy" id="1265309"/>
    <lineage>
        <taxon>Bacteria</taxon>
        <taxon>Pseudomonadati</taxon>
        <taxon>Pseudomonadota</taxon>
        <taxon>Alphaproteobacteria</taxon>
        <taxon>Rhodobacterales</taxon>
        <taxon>Paracoccaceae</taxon>
        <taxon>Tritonibacter</taxon>
    </lineage>
</organism>
<dbReference type="PANTHER" id="PTHR24422">
    <property type="entry name" value="CHEMOTAXIS PROTEIN METHYLTRANSFERASE"/>
    <property type="match status" value="1"/>
</dbReference>
<dbReference type="Gene3D" id="1.10.155.10">
    <property type="entry name" value="Chemotaxis receptor methyltransferase CheR, N-terminal domain"/>
    <property type="match status" value="1"/>
</dbReference>
<feature type="active site" evidence="6">
    <location>
        <position position="15"/>
    </location>
</feature>
<dbReference type="SUPFAM" id="SSF52738">
    <property type="entry name" value="Methylesterase CheB, C-terminal domain"/>
    <property type="match status" value="1"/>
</dbReference>
<dbReference type="GO" id="GO:0000156">
    <property type="term" value="F:phosphorelay response regulator activity"/>
    <property type="evidence" value="ECO:0007669"/>
    <property type="project" value="InterPro"/>
</dbReference>
<dbReference type="CDD" id="cd16434">
    <property type="entry name" value="CheB-CheR_fusion"/>
    <property type="match status" value="1"/>
</dbReference>
<dbReference type="KEGG" id="rmb:K529_002725"/>
<dbReference type="Pfam" id="PF01339">
    <property type="entry name" value="CheB_methylest"/>
    <property type="match status" value="1"/>
</dbReference>
<sequence>MAKAELPVIIGIAASAGGLEATTSLVKNLPAKANASYVVAQHMSPTHKSLLWSLIGRETELPVIELKNEDLTPQPDTIYIAPPNFDVIMDNGKIGLREPSGHPGTPKPLADRLFKSLADECGERCVGIVLSGTGSDGSYGIRAIREAGGVTIAQEAGTAKYEGMPSSAIHTGCIDLTMSPDMIGQQLTGILASPRDFAELKSFTGNPSKLLDLYHILLARTGVDFREYKETTINRRIARRMVAQDIDVYDDYVEFCRENASEVDALYKDMMISVTRFFRDQSQFNQLTKVIQTMVEENQDRQLRVWVAGSATGEEAYSLAILFAEAMGGLEAIRKERIQIFATDIDTQALEVARRGVYPLSAANDVPRHYVDDYLHISGDTLEVDKHLRAVVLFSRHNIIQDPPFINMDMISLRNLLIYFGSSLQEKVLSRMAYALVPNGKLFLGSSETVGAMHGHFETQSLPDKIYSKRGLRQSVQATANFLPLTTLHRGTQTQTRNASNTQTFDMFETLIRVLAPNGFIATRDNVIIRIIGDISDVTELNENSALLRLSTKILKSDLRPEAASLITLCLRSQTVRSGRWYNIKGADFDQLRLTCYPLLMEGDGEDHVLFSVEKREAQPRNLTSDDMTNRDRMVYVRQIEDEIASTREALQQTIEELQTSNEELQSVNEEMQATNEELQATNEELETSNEELQATNEELITVNEEMQINSTELQQLSIELAAILEATPYPTLVVDPALQIRHGSDAAIRYFGLSELPQSGTHVSACVDANGMPHLVPKVAECFRHRESETLEFDDDNGAKTLTFTPIFKGITQDIIGVIVTVL</sequence>
<evidence type="ECO:0000259" key="8">
    <source>
        <dbReference type="PROSITE" id="PS50122"/>
    </source>
</evidence>
<dbReference type="EC" id="2.1.1.80" evidence="2"/>
<dbReference type="InterPro" id="IPR022642">
    <property type="entry name" value="CheR_C"/>
</dbReference>
<dbReference type="STRING" id="1265309.K529_002725"/>
<dbReference type="SMART" id="SM00138">
    <property type="entry name" value="MeTrc"/>
    <property type="match status" value="1"/>
</dbReference>
<dbReference type="Pfam" id="PF01739">
    <property type="entry name" value="CheR"/>
    <property type="match status" value="1"/>
</dbReference>
<feature type="active site" evidence="6">
    <location>
        <position position="136"/>
    </location>
</feature>
<dbReference type="GO" id="GO:0006935">
    <property type="term" value="P:chemotaxis"/>
    <property type="evidence" value="ECO:0007669"/>
    <property type="project" value="UniProtKB-UniRule"/>
</dbReference>
<name>A0A1B0ZZE8_9RHOB</name>
<dbReference type="RefSeq" id="WP_005625650.1">
    <property type="nucleotide sequence ID" value="NZ_CP015230.1"/>
</dbReference>
<gene>
    <name evidence="10" type="ORF">K529_002725</name>
</gene>
<feature type="active site" evidence="6">
    <location>
        <position position="42"/>
    </location>
</feature>
<evidence type="ECO:0000256" key="5">
    <source>
        <dbReference type="ARBA" id="ARBA00022691"/>
    </source>
</evidence>
<dbReference type="InterPro" id="IPR000673">
    <property type="entry name" value="Sig_transdc_resp-reg_Me-estase"/>
</dbReference>
<keyword evidence="6" id="KW-0378">Hydrolase</keyword>
<dbReference type="PROSITE" id="PS50123">
    <property type="entry name" value="CHER"/>
    <property type="match status" value="1"/>
</dbReference>
<dbReference type="SUPFAM" id="SSF55785">
    <property type="entry name" value="PYP-like sensor domain (PAS domain)"/>
    <property type="match status" value="1"/>
</dbReference>
<dbReference type="SUPFAM" id="SSF47757">
    <property type="entry name" value="Chemotaxis receptor methyltransferase CheR, N-terminal domain"/>
    <property type="match status" value="1"/>
</dbReference>
<evidence type="ECO:0000256" key="3">
    <source>
        <dbReference type="ARBA" id="ARBA00022603"/>
    </source>
</evidence>
<evidence type="ECO:0000256" key="1">
    <source>
        <dbReference type="ARBA" id="ARBA00001541"/>
    </source>
</evidence>
<dbReference type="Gene3D" id="3.40.50.150">
    <property type="entry name" value="Vaccinia Virus protein VP39"/>
    <property type="match status" value="1"/>
</dbReference>
<dbReference type="InterPro" id="IPR035909">
    <property type="entry name" value="CheB_C"/>
</dbReference>
<evidence type="ECO:0000259" key="9">
    <source>
        <dbReference type="PROSITE" id="PS50123"/>
    </source>
</evidence>
<dbReference type="InterPro" id="IPR029063">
    <property type="entry name" value="SAM-dependent_MTases_sf"/>
</dbReference>
<dbReference type="GO" id="GO:0032259">
    <property type="term" value="P:methylation"/>
    <property type="evidence" value="ECO:0007669"/>
    <property type="project" value="UniProtKB-KW"/>
</dbReference>
<keyword evidence="6" id="KW-0145">Chemotaxis</keyword>
<accession>A0A1B0ZZE8</accession>
<keyword evidence="7" id="KW-0175">Coiled coil</keyword>
<feature type="domain" description="CheR-type methyltransferase" evidence="9">
    <location>
        <begin position="216"/>
        <end position="470"/>
    </location>
</feature>
<dbReference type="GO" id="GO:0008984">
    <property type="term" value="F:protein-glutamate methylesterase activity"/>
    <property type="evidence" value="ECO:0007669"/>
    <property type="project" value="InterPro"/>
</dbReference>
<comment type="catalytic activity">
    <reaction evidence="1">
        <text>L-glutamyl-[protein] + S-adenosyl-L-methionine = [protein]-L-glutamate 5-O-methyl ester + S-adenosyl-L-homocysteine</text>
        <dbReference type="Rhea" id="RHEA:24452"/>
        <dbReference type="Rhea" id="RHEA-COMP:10208"/>
        <dbReference type="Rhea" id="RHEA-COMP:10311"/>
        <dbReference type="ChEBI" id="CHEBI:29973"/>
        <dbReference type="ChEBI" id="CHEBI:57856"/>
        <dbReference type="ChEBI" id="CHEBI:59789"/>
        <dbReference type="ChEBI" id="CHEBI:82795"/>
        <dbReference type="EC" id="2.1.1.80"/>
    </reaction>
</comment>
<evidence type="ECO:0000256" key="7">
    <source>
        <dbReference type="SAM" id="Coils"/>
    </source>
</evidence>
<evidence type="ECO:0000256" key="6">
    <source>
        <dbReference type="PROSITE-ProRule" id="PRU00050"/>
    </source>
</evidence>
<dbReference type="AlphaFoldDB" id="A0A1B0ZZE8"/>
<dbReference type="InterPro" id="IPR050903">
    <property type="entry name" value="Bact_Chemotaxis_MeTrfase"/>
</dbReference>
<keyword evidence="3" id="KW-0489">Methyltransferase</keyword>
<evidence type="ECO:0000256" key="2">
    <source>
        <dbReference type="ARBA" id="ARBA00012534"/>
    </source>
</evidence>
<dbReference type="SUPFAM" id="SSF53335">
    <property type="entry name" value="S-adenosyl-L-methionine-dependent methyltransferases"/>
    <property type="match status" value="1"/>
</dbReference>
<dbReference type="GO" id="GO:0005737">
    <property type="term" value="C:cytoplasm"/>
    <property type="evidence" value="ECO:0007669"/>
    <property type="project" value="InterPro"/>
</dbReference>
<proteinExistence type="predicted"/>
<keyword evidence="4" id="KW-0808">Transferase</keyword>
<dbReference type="PANTHER" id="PTHR24422:SF10">
    <property type="entry name" value="CHEMOTAXIS PROTEIN METHYLTRANSFERASE 2"/>
    <property type="match status" value="1"/>
</dbReference>
<dbReference type="Pfam" id="PF03705">
    <property type="entry name" value="CheR_N"/>
    <property type="match status" value="1"/>
</dbReference>
<dbReference type="PRINTS" id="PR00996">
    <property type="entry name" value="CHERMTFRASE"/>
</dbReference>
<feature type="coiled-coil region" evidence="7">
    <location>
        <begin position="637"/>
        <end position="710"/>
    </location>
</feature>
<feature type="domain" description="CheB-type methylesterase" evidence="8">
    <location>
        <begin position="5"/>
        <end position="194"/>
    </location>
</feature>